<dbReference type="EMBL" id="FOHV01000006">
    <property type="protein sequence ID" value="SES96223.1"/>
    <property type="molecule type" value="Genomic_DNA"/>
</dbReference>
<dbReference type="AlphaFoldDB" id="A0A1I0APM6"/>
<dbReference type="Pfam" id="PF00700">
    <property type="entry name" value="Flagellin_C"/>
    <property type="match status" value="1"/>
</dbReference>
<name>A0A1I0APM6_9GAMM</name>
<organism evidence="5 6">
    <name type="scientific">Thorsellia anophelis DSM 18579</name>
    <dbReference type="NCBI Taxonomy" id="1123402"/>
    <lineage>
        <taxon>Bacteria</taxon>
        <taxon>Pseudomonadati</taxon>
        <taxon>Pseudomonadota</taxon>
        <taxon>Gammaproteobacteria</taxon>
        <taxon>Enterobacterales</taxon>
        <taxon>Thorselliaceae</taxon>
        <taxon>Thorsellia</taxon>
    </lineage>
</organism>
<dbReference type="SUPFAM" id="SSF64518">
    <property type="entry name" value="Phase 1 flagellin"/>
    <property type="match status" value="1"/>
</dbReference>
<dbReference type="Gene3D" id="6.10.10.10">
    <property type="entry name" value="Flagellar export chaperone, C-terminal domain"/>
    <property type="match status" value="1"/>
</dbReference>
<feature type="domain" description="Flagellin C-terminal" evidence="4">
    <location>
        <begin position="102"/>
        <end position="186"/>
    </location>
</feature>
<evidence type="ECO:0000313" key="6">
    <source>
        <dbReference type="Proteomes" id="UP000242642"/>
    </source>
</evidence>
<proteinExistence type="inferred from homology"/>
<keyword evidence="5" id="KW-0282">Flagellum</keyword>
<keyword evidence="3" id="KW-0975">Bacterial flagellum</keyword>
<evidence type="ECO:0000256" key="3">
    <source>
        <dbReference type="ARBA" id="ARBA00023143"/>
    </source>
</evidence>
<dbReference type="PANTHER" id="PTHR42792">
    <property type="entry name" value="FLAGELLIN"/>
    <property type="match status" value="1"/>
</dbReference>
<dbReference type="Proteomes" id="UP000242642">
    <property type="component" value="Unassembled WGS sequence"/>
</dbReference>
<comment type="similarity">
    <text evidence="2">Belongs to the bacterial flagellin family.</text>
</comment>
<dbReference type="InterPro" id="IPR046358">
    <property type="entry name" value="Flagellin_C"/>
</dbReference>
<evidence type="ECO:0000256" key="1">
    <source>
        <dbReference type="ARBA" id="ARBA00004365"/>
    </source>
</evidence>
<evidence type="ECO:0000259" key="4">
    <source>
        <dbReference type="Pfam" id="PF00700"/>
    </source>
</evidence>
<dbReference type="RefSeq" id="WP_093318300.1">
    <property type="nucleotide sequence ID" value="NZ_FOHV01000006.1"/>
</dbReference>
<evidence type="ECO:0000256" key="2">
    <source>
        <dbReference type="ARBA" id="ARBA00005709"/>
    </source>
</evidence>
<comment type="subcellular location">
    <subcellularLocation>
        <location evidence="1">Bacterial flagellum</location>
    </subcellularLocation>
</comment>
<dbReference type="OrthoDB" id="9796789at2"/>
<protein>
    <submittedName>
        <fullName evidence="5">Flagellin C-terminal helical region</fullName>
    </submittedName>
</protein>
<dbReference type="GO" id="GO:0005198">
    <property type="term" value="F:structural molecule activity"/>
    <property type="evidence" value="ECO:0007669"/>
    <property type="project" value="InterPro"/>
</dbReference>
<dbReference type="STRING" id="1123402.SAMN02583745_01007"/>
<gene>
    <name evidence="5" type="ORF">SAMN02583745_01007</name>
</gene>
<dbReference type="InterPro" id="IPR001492">
    <property type="entry name" value="Flagellin"/>
</dbReference>
<sequence>MLKVAPNVGVRKIDDKYVLNFIASDKANELGFYEGQNVYWHITDRLDEITFFTTSPSPSTLYIRVTPLYLTGSFDELFIDVGDAIFSVGGESVSAKTAMPLKEFDSAMKKIDEYRGELGAVMNRLESTMQNISTSKINLEAARSRIEDADYAVEVSNMSRVQILQQAGMSVLSQANQSPELVLQLLK</sequence>
<keyword evidence="5" id="KW-0966">Cell projection</keyword>
<dbReference type="Gene3D" id="1.20.1330.10">
    <property type="entry name" value="f41 fragment of flagellin, N-terminal domain"/>
    <property type="match status" value="1"/>
</dbReference>
<dbReference type="GO" id="GO:0009288">
    <property type="term" value="C:bacterial-type flagellum"/>
    <property type="evidence" value="ECO:0007669"/>
    <property type="project" value="UniProtKB-SubCell"/>
</dbReference>
<evidence type="ECO:0000313" key="5">
    <source>
        <dbReference type="EMBL" id="SES96223.1"/>
    </source>
</evidence>
<keyword evidence="5" id="KW-0969">Cilium</keyword>
<dbReference type="InterPro" id="IPR042187">
    <property type="entry name" value="Flagellin_C_sub2"/>
</dbReference>
<reference evidence="6" key="1">
    <citation type="submission" date="2016-10" db="EMBL/GenBank/DDBJ databases">
        <authorList>
            <person name="Varghese N."/>
            <person name="Submissions S."/>
        </authorList>
    </citation>
    <scope>NUCLEOTIDE SEQUENCE [LARGE SCALE GENOMIC DNA]</scope>
    <source>
        <strain evidence="6">DSM 18579</strain>
    </source>
</reference>
<accession>A0A1I0APM6</accession>
<keyword evidence="6" id="KW-1185">Reference proteome</keyword>
<dbReference type="PANTHER" id="PTHR42792:SF2">
    <property type="entry name" value="FLAGELLIN"/>
    <property type="match status" value="1"/>
</dbReference>